<keyword evidence="5" id="KW-1133">Transmembrane helix</keyword>
<evidence type="ECO:0000313" key="10">
    <source>
        <dbReference type="Proteomes" id="UP001497522"/>
    </source>
</evidence>
<dbReference type="PANTHER" id="PTHR24359:SF1">
    <property type="entry name" value="INHIBITOR OF NUCLEAR FACTOR KAPPA-B KINASE EPSILON SUBUNIT HOMOLOG 1-RELATED"/>
    <property type="match status" value="1"/>
</dbReference>
<dbReference type="SUPFAM" id="SSF56112">
    <property type="entry name" value="Protein kinase-like (PK-like)"/>
    <property type="match status" value="1"/>
</dbReference>
<sequence length="1192" mass="131183">MNISERVLKPEDEEDGKNVSGGGGGEDGGEDEIVDVSPSGLSLESLAYTKRDVAARFKKMYVYDNSFPVLPASIGEFKHLRKLKFFSNEVKILPDGVGELQELEHLYLKMSPSRLGSLPPLGKLSGLRALELHQAPTPPSAATLSRDIAQLHSLTRLSICHFSLSWIPPEIGSLGNLEELDLSFNKLKALPQEFAQLKSLKSLRVASNKLVELPSQLAALVNLINIDVGHNRLTSLQSLGLLSMTSLRSLNAQFNRLQSTGQIPDWLCCQLEGNEWLKVSNNVADSKNTTSNEKYLLDWELPWNDNPVEYPIVSAKGSSPILKGSTQWKRRGWRKQDNQQQRARQDRLNSSRKHRPDEQGGDVHEVKSVVTNLTSSSTETVLSVMGVGSELQPERILSTLEQALPNNLRSGENENIMDLQQQCGLYDCTVEEERLVADAGGSIKHINVKSSLTFLEENSKPNVESEDDGGSGELTDASLGLRRHGSDTDRNPKPSKRRRSAQDFSKLSYKYCSESFCGFNDRLPDGFYDAGRDRQFCSLDVLEKEQPSFDSREVILVDRERDEELDAITLSAQQLLGRLGSLGSTAETCHGVADNYQRAAVLALFVSDCFGGSDKTQNITNMRRAALGVTAGEPFVCSCSSSASSQNTNRFGDGHNVKSVPEAIPSVHLLCEGAVRFLKAQRGSNVLPIGSLPYGVCRHRAILLKYLCDRADPIIPCELVRGYLDYMPHAWNIVLVQNGSASVRMLVDGCRPFDIRQESDPEYFCRYIPLKRFHMPMVMNGSQMTLDSEIASPVLHEEIGHGASGAIVHRCTFATFTAAAKVRELDGGDKSSIERCPESSCLSELRILCSLGTHPCIVTFYGHQFMNMQDRSLQLLIFMEHIQGGSLEDLLQDMAIKGQTSMPTKLACQVARNLACALAWLHSKGILHRDVKSSNVLIDIDAKQSPDGGPIVKLCDFDRAVPLSSSAVHTCYLAHRGVPAADVCVGTPRWIAPEVLRAMYGRHPYGFEADMWSFGCLLSELLTLHVPYAGLSESEVHSRIQIGQRPQLPPDLDRLVSKTYHKSKATQDSIDDSEMLRVLVRLFYSCTEACPSQRPSAKEVFTLLSSILGSTPAAVDPALLEMPTNDSMSCQVARSNVLQPLAGDIVEPPSELSEVTHICSCAGKKCTSCDESSIDLYSSKGDSNHPVNTKQT</sequence>
<dbReference type="SMART" id="SM00364">
    <property type="entry name" value="LRR_BAC"/>
    <property type="match status" value="3"/>
</dbReference>
<dbReference type="Pfam" id="PF00069">
    <property type="entry name" value="Pkinase"/>
    <property type="match status" value="1"/>
</dbReference>
<dbReference type="PANTHER" id="PTHR24359">
    <property type="entry name" value="SERINE/THREONINE-PROTEIN KINASE SBK1"/>
    <property type="match status" value="1"/>
</dbReference>
<accession>A0ABP1C328</accession>
<dbReference type="InterPro" id="IPR055164">
    <property type="entry name" value="EDR1/CTR1/ARMC3-like_pept-like"/>
</dbReference>
<feature type="compositionally biased region" description="Basic and acidic residues" evidence="7">
    <location>
        <begin position="1"/>
        <end position="10"/>
    </location>
</feature>
<dbReference type="InterPro" id="IPR003591">
    <property type="entry name" value="Leu-rich_rpt_typical-subtyp"/>
</dbReference>
<comment type="subcellular location">
    <subcellularLocation>
        <location evidence="1">Membrane</location>
    </subcellularLocation>
</comment>
<dbReference type="InterPro" id="IPR008271">
    <property type="entry name" value="Ser/Thr_kinase_AS"/>
</dbReference>
<keyword evidence="6" id="KW-0472">Membrane</keyword>
<keyword evidence="2" id="KW-0433">Leucine-rich repeat</keyword>
<name>A0ABP1C328_9BRYO</name>
<evidence type="ECO:0000256" key="1">
    <source>
        <dbReference type="ARBA" id="ARBA00004370"/>
    </source>
</evidence>
<evidence type="ECO:0000259" key="8">
    <source>
        <dbReference type="PROSITE" id="PS50011"/>
    </source>
</evidence>
<evidence type="ECO:0000256" key="6">
    <source>
        <dbReference type="ARBA" id="ARBA00023136"/>
    </source>
</evidence>
<dbReference type="SMART" id="SM00369">
    <property type="entry name" value="LRR_TYP"/>
    <property type="match status" value="5"/>
</dbReference>
<dbReference type="PROSITE" id="PS51450">
    <property type="entry name" value="LRR"/>
    <property type="match status" value="2"/>
</dbReference>
<dbReference type="Pfam" id="PF23598">
    <property type="entry name" value="LRR_14"/>
    <property type="match status" value="1"/>
</dbReference>
<evidence type="ECO:0000256" key="4">
    <source>
        <dbReference type="ARBA" id="ARBA00022737"/>
    </source>
</evidence>
<dbReference type="SMART" id="SM00220">
    <property type="entry name" value="S_TKc"/>
    <property type="match status" value="1"/>
</dbReference>
<keyword evidence="10" id="KW-1185">Reference proteome</keyword>
<dbReference type="PROSITE" id="PS50011">
    <property type="entry name" value="PROTEIN_KINASE_DOM"/>
    <property type="match status" value="1"/>
</dbReference>
<dbReference type="SUPFAM" id="SSF52058">
    <property type="entry name" value="L domain-like"/>
    <property type="match status" value="1"/>
</dbReference>
<feature type="region of interest" description="Disordered" evidence="7">
    <location>
        <begin position="1"/>
        <end position="35"/>
    </location>
</feature>
<reference evidence="9" key="1">
    <citation type="submission" date="2024-03" db="EMBL/GenBank/DDBJ databases">
        <authorList>
            <consortium name="ELIXIR-Norway"/>
            <consortium name="Elixir Norway"/>
        </authorList>
    </citation>
    <scope>NUCLEOTIDE SEQUENCE</scope>
</reference>
<dbReference type="Pfam" id="PF14381">
    <property type="entry name" value="EDR1_CTR1_ARMC3_pept"/>
    <property type="match status" value="1"/>
</dbReference>
<evidence type="ECO:0000256" key="7">
    <source>
        <dbReference type="SAM" id="MobiDB-lite"/>
    </source>
</evidence>
<keyword evidence="3" id="KW-0812">Transmembrane</keyword>
<protein>
    <recommendedName>
        <fullName evidence="8">Protein kinase domain-containing protein</fullName>
    </recommendedName>
</protein>
<feature type="compositionally biased region" description="Basic and acidic residues" evidence="7">
    <location>
        <begin position="343"/>
        <end position="365"/>
    </location>
</feature>
<dbReference type="Gene3D" id="1.10.510.10">
    <property type="entry name" value="Transferase(Phosphotransferase) domain 1"/>
    <property type="match status" value="1"/>
</dbReference>
<evidence type="ECO:0000313" key="9">
    <source>
        <dbReference type="EMBL" id="CAK9883232.1"/>
    </source>
</evidence>
<evidence type="ECO:0000256" key="2">
    <source>
        <dbReference type="ARBA" id="ARBA00022614"/>
    </source>
</evidence>
<feature type="domain" description="Protein kinase" evidence="8">
    <location>
        <begin position="793"/>
        <end position="1108"/>
    </location>
</feature>
<gene>
    <name evidence="9" type="ORF">CSSPJE1EN2_LOCUS24483</name>
</gene>
<feature type="region of interest" description="Disordered" evidence="7">
    <location>
        <begin position="457"/>
        <end position="502"/>
    </location>
</feature>
<dbReference type="InterPro" id="IPR011009">
    <property type="entry name" value="Kinase-like_dom_sf"/>
</dbReference>
<dbReference type="InterPro" id="IPR055414">
    <property type="entry name" value="LRR_R13L4/SHOC2-like"/>
</dbReference>
<feature type="region of interest" description="Disordered" evidence="7">
    <location>
        <begin position="321"/>
        <end position="365"/>
    </location>
</feature>
<proteinExistence type="predicted"/>
<dbReference type="EMBL" id="OZ023710">
    <property type="protein sequence ID" value="CAK9883232.1"/>
    <property type="molecule type" value="Genomic_DNA"/>
</dbReference>
<dbReference type="Gene3D" id="3.30.200.20">
    <property type="entry name" value="Phosphorylase Kinase, domain 1"/>
    <property type="match status" value="1"/>
</dbReference>
<evidence type="ECO:0000256" key="5">
    <source>
        <dbReference type="ARBA" id="ARBA00022989"/>
    </source>
</evidence>
<dbReference type="Gene3D" id="3.80.10.10">
    <property type="entry name" value="Ribonuclease Inhibitor"/>
    <property type="match status" value="1"/>
</dbReference>
<organism evidence="9 10">
    <name type="scientific">Sphagnum jensenii</name>
    <dbReference type="NCBI Taxonomy" id="128206"/>
    <lineage>
        <taxon>Eukaryota</taxon>
        <taxon>Viridiplantae</taxon>
        <taxon>Streptophyta</taxon>
        <taxon>Embryophyta</taxon>
        <taxon>Bryophyta</taxon>
        <taxon>Sphagnophytina</taxon>
        <taxon>Sphagnopsida</taxon>
        <taxon>Sphagnales</taxon>
        <taxon>Sphagnaceae</taxon>
        <taxon>Sphagnum</taxon>
    </lineage>
</organism>
<keyword evidence="4" id="KW-0677">Repeat</keyword>
<dbReference type="PROSITE" id="PS00108">
    <property type="entry name" value="PROTEIN_KINASE_ST"/>
    <property type="match status" value="1"/>
</dbReference>
<dbReference type="InterPro" id="IPR000719">
    <property type="entry name" value="Prot_kinase_dom"/>
</dbReference>
<dbReference type="InterPro" id="IPR001611">
    <property type="entry name" value="Leu-rich_rpt"/>
</dbReference>
<evidence type="ECO:0000256" key="3">
    <source>
        <dbReference type="ARBA" id="ARBA00022692"/>
    </source>
</evidence>
<dbReference type="InterPro" id="IPR032675">
    <property type="entry name" value="LRR_dom_sf"/>
</dbReference>
<dbReference type="Proteomes" id="UP001497522">
    <property type="component" value="Chromosome 9"/>
</dbReference>